<dbReference type="GeneTree" id="ENSGT00390000014288"/>
<dbReference type="Proteomes" id="UP000694381">
    <property type="component" value="Unassembled WGS sequence"/>
</dbReference>
<feature type="signal peptide" evidence="2">
    <location>
        <begin position="1"/>
        <end position="23"/>
    </location>
</feature>
<reference evidence="3" key="2">
    <citation type="submission" date="2025-09" db="UniProtKB">
        <authorList>
            <consortium name="Ensembl"/>
        </authorList>
    </citation>
    <scope>IDENTIFICATION</scope>
</reference>
<feature type="compositionally biased region" description="Pro residues" evidence="1">
    <location>
        <begin position="301"/>
        <end position="311"/>
    </location>
</feature>
<keyword evidence="4" id="KW-1185">Reference proteome</keyword>
<dbReference type="GO" id="GO:0042127">
    <property type="term" value="P:regulation of cell population proliferation"/>
    <property type="evidence" value="ECO:0007669"/>
    <property type="project" value="Ensembl"/>
</dbReference>
<name>A0A8C6R6F1_NANGA</name>
<evidence type="ECO:0000256" key="1">
    <source>
        <dbReference type="SAM" id="MobiDB-lite"/>
    </source>
</evidence>
<proteinExistence type="predicted"/>
<organism evidence="3 4">
    <name type="scientific">Nannospalax galili</name>
    <name type="common">Northern Israeli blind subterranean mole rat</name>
    <name type="synonym">Spalax galili</name>
    <dbReference type="NCBI Taxonomy" id="1026970"/>
    <lineage>
        <taxon>Eukaryota</taxon>
        <taxon>Metazoa</taxon>
        <taxon>Chordata</taxon>
        <taxon>Craniata</taxon>
        <taxon>Vertebrata</taxon>
        <taxon>Euteleostomi</taxon>
        <taxon>Mammalia</taxon>
        <taxon>Eutheria</taxon>
        <taxon>Euarchontoglires</taxon>
        <taxon>Glires</taxon>
        <taxon>Rodentia</taxon>
        <taxon>Myomorpha</taxon>
        <taxon>Muroidea</taxon>
        <taxon>Spalacidae</taxon>
        <taxon>Spalacinae</taxon>
        <taxon>Nannospalax</taxon>
    </lineage>
</organism>
<keyword evidence="2" id="KW-0732">Signal</keyword>
<protein>
    <submittedName>
        <fullName evidence="3">Predicted gene 128</fullName>
    </submittedName>
</protein>
<feature type="region of interest" description="Disordered" evidence="1">
    <location>
        <begin position="275"/>
        <end position="312"/>
    </location>
</feature>
<dbReference type="InterPro" id="IPR029292">
    <property type="entry name" value="MENT"/>
</dbReference>
<dbReference type="CTD" id="113424282"/>
<reference evidence="3" key="1">
    <citation type="submission" date="2025-08" db="UniProtKB">
        <authorList>
            <consortium name="Ensembl"/>
        </authorList>
    </citation>
    <scope>IDENTIFICATION</scope>
</reference>
<dbReference type="AlphaFoldDB" id="A0A8C6R6F1"/>
<feature type="compositionally biased region" description="Polar residues" evidence="1">
    <location>
        <begin position="170"/>
        <end position="180"/>
    </location>
</feature>
<gene>
    <name evidence="3" type="primary">CUNH1orf56</name>
</gene>
<feature type="compositionally biased region" description="Low complexity" evidence="1">
    <location>
        <begin position="278"/>
        <end position="292"/>
    </location>
</feature>
<dbReference type="OrthoDB" id="9537043at2759"/>
<feature type="chain" id="PRO_5034414098" evidence="2">
    <location>
        <begin position="24"/>
        <end position="346"/>
    </location>
</feature>
<dbReference type="OMA" id="WHCHCRS"/>
<dbReference type="PANTHER" id="PTHR16240">
    <property type="entry name" value="PROTEIN MENT"/>
    <property type="match status" value="1"/>
</dbReference>
<dbReference type="KEGG" id="ngi:103730083"/>
<sequence>MVPAACLLLWAPLLSLGLQAAGAQDQTTNPTVTPTGMQRISFRLGGPARSHQSTAITAQTTVLRKVKVTLEDENDALATADRLAGPAAQELLATVSGISRSSMASPIEDEDGSLEEGIVIDVRRSTTYGTPNTFSSTMGSPSTTGRVLANTQERDIRLITSLTPFTSKSTVGDLSSETTIPQWSTPGWPSPSPTAMPSPEDLRVVLMPWGPWHCHCKSGTMSRSRAGKLHGLSGRLRVGALRELRTEHRPCTYQQCPCNKQREECPLDSSLCPRNSCSSQTTPQPATSTESPVHLRRRPILPAPSPSPSPSPALAFWKRVRIGLEDIWNSLSSVFTEMQPIEKSQR</sequence>
<dbReference type="RefSeq" id="XP_008826479.1">
    <property type="nucleotide sequence ID" value="XM_008828257.2"/>
</dbReference>
<accession>A0A8C6R6F1</accession>
<feature type="region of interest" description="Disordered" evidence="1">
    <location>
        <begin position="170"/>
        <end position="195"/>
    </location>
</feature>
<evidence type="ECO:0000256" key="2">
    <source>
        <dbReference type="SAM" id="SignalP"/>
    </source>
</evidence>
<dbReference type="PANTHER" id="PTHR16240:SF2">
    <property type="entry name" value="PROTEIN MENT"/>
    <property type="match status" value="1"/>
</dbReference>
<dbReference type="Pfam" id="PF15322">
    <property type="entry name" value="PMSI1"/>
    <property type="match status" value="1"/>
</dbReference>
<evidence type="ECO:0000313" key="3">
    <source>
        <dbReference type="Ensembl" id="ENSNGAP00000013795.1"/>
    </source>
</evidence>
<dbReference type="GeneID" id="103730083"/>
<evidence type="ECO:0000313" key="4">
    <source>
        <dbReference type="Proteomes" id="UP000694381"/>
    </source>
</evidence>
<dbReference type="Ensembl" id="ENSNGAT00000019379.1">
    <property type="protein sequence ID" value="ENSNGAP00000013795.1"/>
    <property type="gene ID" value="ENSNGAG00000015278.1"/>
</dbReference>